<evidence type="ECO:0000256" key="1">
    <source>
        <dbReference type="SAM" id="MobiDB-lite"/>
    </source>
</evidence>
<reference evidence="2" key="1">
    <citation type="submission" date="2023-01" db="EMBL/GenBank/DDBJ databases">
        <title>The growth and conidiation of Purpureocillium lavendulum are regulated by nitrogen source and histone H3K14 acetylation.</title>
        <authorList>
            <person name="Tang P."/>
            <person name="Han J."/>
            <person name="Zhang C."/>
            <person name="Tang P."/>
            <person name="Qi F."/>
            <person name="Zhang K."/>
            <person name="Liang L."/>
        </authorList>
    </citation>
    <scope>NUCLEOTIDE SEQUENCE</scope>
    <source>
        <strain evidence="2">YMF1.00683</strain>
    </source>
</reference>
<organism evidence="2 3">
    <name type="scientific">Purpureocillium lavendulum</name>
    <dbReference type="NCBI Taxonomy" id="1247861"/>
    <lineage>
        <taxon>Eukaryota</taxon>
        <taxon>Fungi</taxon>
        <taxon>Dikarya</taxon>
        <taxon>Ascomycota</taxon>
        <taxon>Pezizomycotina</taxon>
        <taxon>Sordariomycetes</taxon>
        <taxon>Hypocreomycetidae</taxon>
        <taxon>Hypocreales</taxon>
        <taxon>Ophiocordycipitaceae</taxon>
        <taxon>Purpureocillium</taxon>
    </lineage>
</organism>
<dbReference type="EMBL" id="JAQHRD010000006">
    <property type="protein sequence ID" value="KAJ6439866.1"/>
    <property type="molecule type" value="Genomic_DNA"/>
</dbReference>
<feature type="compositionally biased region" description="Low complexity" evidence="1">
    <location>
        <begin position="49"/>
        <end position="63"/>
    </location>
</feature>
<keyword evidence="3" id="KW-1185">Reference proteome</keyword>
<sequence length="137" mass="15272">MRFLPQVCTTRRRHFQILSPQQDWRTPRTLHDIEDSMTQPPFSYSDAVRGPAAAPRPGFSASPTIEPATLRMGPVDVEASSQDGEHDEDTDDDEAYDGGARAALVIAPRQLLMRAAVEWLRGGEYLVSIIGCCFVRR</sequence>
<protein>
    <submittedName>
        <fullName evidence="2">Uncharacterized protein</fullName>
    </submittedName>
</protein>
<feature type="compositionally biased region" description="Acidic residues" evidence="1">
    <location>
        <begin position="85"/>
        <end position="96"/>
    </location>
</feature>
<gene>
    <name evidence="2" type="ORF">O9K51_07757</name>
</gene>
<feature type="region of interest" description="Disordered" evidence="1">
    <location>
        <begin position="33"/>
        <end position="96"/>
    </location>
</feature>
<comment type="caution">
    <text evidence="2">The sequence shown here is derived from an EMBL/GenBank/DDBJ whole genome shotgun (WGS) entry which is preliminary data.</text>
</comment>
<evidence type="ECO:0000313" key="2">
    <source>
        <dbReference type="EMBL" id="KAJ6439866.1"/>
    </source>
</evidence>
<name>A0AB34FMJ3_9HYPO</name>
<proteinExistence type="predicted"/>
<dbReference type="Proteomes" id="UP001163105">
    <property type="component" value="Unassembled WGS sequence"/>
</dbReference>
<evidence type="ECO:0000313" key="3">
    <source>
        <dbReference type="Proteomes" id="UP001163105"/>
    </source>
</evidence>
<accession>A0AB34FMJ3</accession>
<dbReference type="AlphaFoldDB" id="A0AB34FMJ3"/>